<dbReference type="GO" id="GO:0030198">
    <property type="term" value="P:extracellular matrix organization"/>
    <property type="evidence" value="ECO:0007669"/>
    <property type="project" value="TreeGrafter"/>
</dbReference>
<evidence type="ECO:0000256" key="1">
    <source>
        <dbReference type="ARBA" id="ARBA00001947"/>
    </source>
</evidence>
<keyword evidence="3" id="KW-0732">Signal</keyword>
<evidence type="ECO:0000256" key="3">
    <source>
        <dbReference type="ARBA" id="ARBA00022729"/>
    </source>
</evidence>
<organism evidence="6">
    <name type="scientific">Camponotus floridanus</name>
    <name type="common">Florida carpenter ant</name>
    <dbReference type="NCBI Taxonomy" id="104421"/>
    <lineage>
        <taxon>Eukaryota</taxon>
        <taxon>Metazoa</taxon>
        <taxon>Ecdysozoa</taxon>
        <taxon>Arthropoda</taxon>
        <taxon>Hexapoda</taxon>
        <taxon>Insecta</taxon>
        <taxon>Pterygota</taxon>
        <taxon>Neoptera</taxon>
        <taxon>Endopterygota</taxon>
        <taxon>Hymenoptera</taxon>
        <taxon>Apocrita</taxon>
        <taxon>Aculeata</taxon>
        <taxon>Formicoidea</taxon>
        <taxon>Formicidae</taxon>
        <taxon>Formicinae</taxon>
        <taxon>Camponotus</taxon>
    </lineage>
</organism>
<keyword evidence="4" id="KW-0645">Protease</keyword>
<dbReference type="InterPro" id="IPR036365">
    <property type="entry name" value="PGBD-like_sf"/>
</dbReference>
<dbReference type="OrthoDB" id="7578441at2759"/>
<keyword evidence="4" id="KW-0482">Metalloprotease</keyword>
<gene>
    <name evidence="5" type="ORF">EAG_03298</name>
</gene>
<keyword evidence="4" id="KW-0378">Hydrolase</keyword>
<dbReference type="Proteomes" id="UP000000311">
    <property type="component" value="Unassembled WGS sequence"/>
</dbReference>
<dbReference type="InterPro" id="IPR024079">
    <property type="entry name" value="MetalloPept_cat_dom_sf"/>
</dbReference>
<dbReference type="AlphaFoldDB" id="E1ZZH8"/>
<protein>
    <submittedName>
        <fullName evidence="5">Interstitial collagenase</fullName>
    </submittedName>
</protein>
<evidence type="ECO:0000256" key="4">
    <source>
        <dbReference type="ARBA" id="ARBA00023049"/>
    </source>
</evidence>
<evidence type="ECO:0000313" key="6">
    <source>
        <dbReference type="Proteomes" id="UP000000311"/>
    </source>
</evidence>
<reference evidence="5 6" key="1">
    <citation type="journal article" date="2010" name="Science">
        <title>Genomic comparison of the ants Camponotus floridanus and Harpegnathos saltator.</title>
        <authorList>
            <person name="Bonasio R."/>
            <person name="Zhang G."/>
            <person name="Ye C."/>
            <person name="Mutti N.S."/>
            <person name="Fang X."/>
            <person name="Qin N."/>
            <person name="Donahue G."/>
            <person name="Yang P."/>
            <person name="Li Q."/>
            <person name="Li C."/>
            <person name="Zhang P."/>
            <person name="Huang Z."/>
            <person name="Berger S.L."/>
            <person name="Reinberg D."/>
            <person name="Wang J."/>
            <person name="Liebig J."/>
        </authorList>
    </citation>
    <scope>NUCLEOTIDE SEQUENCE [LARGE SCALE GENOMIC DNA]</scope>
    <source>
        <strain evidence="6">C129</strain>
    </source>
</reference>
<sequence>MNGILNIGGEPVFDDPTIVRDAIYRASRDFESNAAVTIYVKGREKKKWLTDIAGEVTEQRDLTIETIDADYEDIGLLRTLASTLVYRCGYHAKNCVLENVCKLHNWWLERRDQLCDMNTTGSLPGNGVLTVEMIRVMRRPRCGVADIHAYSPLTRKWPTTHLTWNFKLANRDTLRTTQSAFALWSEQSSLTF</sequence>
<proteinExistence type="inferred from homology"/>
<dbReference type="PANTHER" id="PTHR10201:SF291">
    <property type="entry name" value="MATRIX METALLOPROTEINASE 1, ISOFORM C-RELATED"/>
    <property type="match status" value="1"/>
</dbReference>
<accession>E1ZZH8</accession>
<dbReference type="PANTHER" id="PTHR10201">
    <property type="entry name" value="MATRIX METALLOPROTEINASE"/>
    <property type="match status" value="1"/>
</dbReference>
<dbReference type="Gene3D" id="3.40.390.10">
    <property type="entry name" value="Collagenase (Catalytic Domain)"/>
    <property type="match status" value="1"/>
</dbReference>
<keyword evidence="6" id="KW-1185">Reference proteome</keyword>
<evidence type="ECO:0000313" key="5">
    <source>
        <dbReference type="EMBL" id="EFN73409.1"/>
    </source>
</evidence>
<dbReference type="InParanoid" id="E1ZZH8"/>
<comment type="cofactor">
    <cofactor evidence="1">
        <name>Zn(2+)</name>
        <dbReference type="ChEBI" id="CHEBI:29105"/>
    </cofactor>
</comment>
<comment type="similarity">
    <text evidence="2">Belongs to the peptidase M10A family.</text>
</comment>
<dbReference type="EMBL" id="GL435361">
    <property type="protein sequence ID" value="EFN73409.1"/>
    <property type="molecule type" value="Genomic_DNA"/>
</dbReference>
<evidence type="ECO:0000256" key="2">
    <source>
        <dbReference type="ARBA" id="ARBA00010370"/>
    </source>
</evidence>
<dbReference type="GO" id="GO:0004222">
    <property type="term" value="F:metalloendopeptidase activity"/>
    <property type="evidence" value="ECO:0007669"/>
    <property type="project" value="TreeGrafter"/>
</dbReference>
<dbReference type="GO" id="GO:0030574">
    <property type="term" value="P:collagen catabolic process"/>
    <property type="evidence" value="ECO:0007669"/>
    <property type="project" value="TreeGrafter"/>
</dbReference>
<name>E1ZZH8_CAMFO</name>
<dbReference type="SUPFAM" id="SSF47090">
    <property type="entry name" value="PGBD-like"/>
    <property type="match status" value="1"/>
</dbReference>